<proteinExistence type="predicted"/>
<evidence type="ECO:0000313" key="3">
    <source>
        <dbReference type="Proteomes" id="UP000780801"/>
    </source>
</evidence>
<feature type="compositionally biased region" description="Basic and acidic residues" evidence="1">
    <location>
        <begin position="80"/>
        <end position="90"/>
    </location>
</feature>
<reference evidence="2" key="1">
    <citation type="journal article" date="2020" name="Fungal Divers.">
        <title>Resolving the Mortierellaceae phylogeny through synthesis of multi-gene phylogenetics and phylogenomics.</title>
        <authorList>
            <person name="Vandepol N."/>
            <person name="Liber J."/>
            <person name="Desiro A."/>
            <person name="Na H."/>
            <person name="Kennedy M."/>
            <person name="Barry K."/>
            <person name="Grigoriev I.V."/>
            <person name="Miller A.N."/>
            <person name="O'Donnell K."/>
            <person name="Stajich J.E."/>
            <person name="Bonito G."/>
        </authorList>
    </citation>
    <scope>NUCLEOTIDE SEQUENCE</scope>
    <source>
        <strain evidence="2">KOD1015</strain>
    </source>
</reference>
<keyword evidence="3" id="KW-1185">Reference proteome</keyword>
<gene>
    <name evidence="2" type="ORF">BGW38_006966</name>
</gene>
<dbReference type="OrthoDB" id="408631at2759"/>
<protein>
    <submittedName>
        <fullName evidence="2">Uncharacterized protein</fullName>
    </submittedName>
</protein>
<dbReference type="Proteomes" id="UP000780801">
    <property type="component" value="Unassembled WGS sequence"/>
</dbReference>
<dbReference type="EMBL" id="JAABOA010000452">
    <property type="protein sequence ID" value="KAF9584286.1"/>
    <property type="molecule type" value="Genomic_DNA"/>
</dbReference>
<comment type="caution">
    <text evidence="2">The sequence shown here is derived from an EMBL/GenBank/DDBJ whole genome shotgun (WGS) entry which is preliminary data.</text>
</comment>
<evidence type="ECO:0000256" key="1">
    <source>
        <dbReference type="SAM" id="MobiDB-lite"/>
    </source>
</evidence>
<feature type="region of interest" description="Disordered" evidence="1">
    <location>
        <begin position="145"/>
        <end position="172"/>
    </location>
</feature>
<dbReference type="SUPFAM" id="SSF53474">
    <property type="entry name" value="alpha/beta-Hydrolases"/>
    <property type="match status" value="1"/>
</dbReference>
<name>A0A9P6G0T5_9FUNG</name>
<accession>A0A9P6G0T5</accession>
<evidence type="ECO:0000313" key="2">
    <source>
        <dbReference type="EMBL" id="KAF9584286.1"/>
    </source>
</evidence>
<sequence>MRGLPNTLVQTATFDRLIDDSRLMAHRLGVDNPDQIIRIELYKDMVHVHQILQLLFNSSRVAIRNMARFIERCEYVRDEKERRQQQRDARSSAALLRKVSTRDGPQEQRDLEKEEYVPAFMRIGMVTETSLDDGVEWVVVEQNGKESAEEDGWPMAALKRSLPTPSPIIQKK</sequence>
<dbReference type="Gene3D" id="3.40.50.1820">
    <property type="entry name" value="alpha/beta hydrolase"/>
    <property type="match status" value="1"/>
</dbReference>
<feature type="compositionally biased region" description="Basic and acidic residues" evidence="1">
    <location>
        <begin position="100"/>
        <end position="111"/>
    </location>
</feature>
<dbReference type="AlphaFoldDB" id="A0A9P6G0T5"/>
<dbReference type="InterPro" id="IPR029058">
    <property type="entry name" value="AB_hydrolase_fold"/>
</dbReference>
<organism evidence="2 3">
    <name type="scientific">Lunasporangiospora selenospora</name>
    <dbReference type="NCBI Taxonomy" id="979761"/>
    <lineage>
        <taxon>Eukaryota</taxon>
        <taxon>Fungi</taxon>
        <taxon>Fungi incertae sedis</taxon>
        <taxon>Mucoromycota</taxon>
        <taxon>Mortierellomycotina</taxon>
        <taxon>Mortierellomycetes</taxon>
        <taxon>Mortierellales</taxon>
        <taxon>Mortierellaceae</taxon>
        <taxon>Lunasporangiospora</taxon>
    </lineage>
</organism>
<feature type="region of interest" description="Disordered" evidence="1">
    <location>
        <begin position="80"/>
        <end position="111"/>
    </location>
</feature>